<evidence type="ECO:0000313" key="1">
    <source>
        <dbReference type="EMBL" id="GAB60150.1"/>
    </source>
</evidence>
<accession>I1E1H2</accession>
<evidence type="ECO:0000313" key="2">
    <source>
        <dbReference type="Proteomes" id="UP000004374"/>
    </source>
</evidence>
<protein>
    <submittedName>
        <fullName evidence="1">Uncharacterized protein</fullName>
    </submittedName>
</protein>
<organism evidence="1 2">
    <name type="scientific">Rheinheimera nanhaiensis E407-8</name>
    <dbReference type="NCBI Taxonomy" id="562729"/>
    <lineage>
        <taxon>Bacteria</taxon>
        <taxon>Pseudomonadati</taxon>
        <taxon>Pseudomonadota</taxon>
        <taxon>Gammaproteobacteria</taxon>
        <taxon>Chromatiales</taxon>
        <taxon>Chromatiaceae</taxon>
        <taxon>Rheinheimera</taxon>
    </lineage>
</organism>
<comment type="caution">
    <text evidence="1">The sequence shown here is derived from an EMBL/GenBank/DDBJ whole genome shotgun (WGS) entry which is preliminary data.</text>
</comment>
<dbReference type="AlphaFoldDB" id="I1E1H2"/>
<gene>
    <name evidence="1" type="ORF">RNAN_3164</name>
</gene>
<sequence length="50" mass="5176">MVISIVTSGTLPDNFNCSNGLHQLAPCIAACCPLLLAVRVGGYVLINAEC</sequence>
<dbReference type="Proteomes" id="UP000004374">
    <property type="component" value="Unassembled WGS sequence"/>
</dbReference>
<name>I1E1H2_9GAMM</name>
<keyword evidence="2" id="KW-1185">Reference proteome</keyword>
<dbReference type="EMBL" id="BAFK01000022">
    <property type="protein sequence ID" value="GAB60150.1"/>
    <property type="molecule type" value="Genomic_DNA"/>
</dbReference>
<proteinExistence type="predicted"/>
<dbReference type="STRING" id="562729.RNAN_3164"/>
<reference evidence="1 2" key="1">
    <citation type="journal article" date="2012" name="J. Bacteriol.">
        <title>Genome Sequence of the Protease-Producing Bacterium Rheinheimera nanhaiensis E407-8T, Isolated from Deep-Sea Sediment of the South China Sea.</title>
        <authorList>
            <person name="Zhang X.-Y."/>
            <person name="Zhang Y.-J."/>
            <person name="Qin Q.-L."/>
            <person name="Xie B.-B."/>
            <person name="Chen X.-L."/>
            <person name="Zhou B.-C."/>
            <person name="Zhang Y.-Z."/>
        </authorList>
    </citation>
    <scope>NUCLEOTIDE SEQUENCE [LARGE SCALE GENOMIC DNA]</scope>
    <source>
        <strain evidence="1 2">E407-8</strain>
    </source>
</reference>